<evidence type="ECO:0000313" key="2">
    <source>
        <dbReference type="EMBL" id="KAI5084926.1"/>
    </source>
</evidence>
<organism evidence="2 3">
    <name type="scientific">Adiantum capillus-veneris</name>
    <name type="common">Maidenhair fern</name>
    <dbReference type="NCBI Taxonomy" id="13818"/>
    <lineage>
        <taxon>Eukaryota</taxon>
        <taxon>Viridiplantae</taxon>
        <taxon>Streptophyta</taxon>
        <taxon>Embryophyta</taxon>
        <taxon>Tracheophyta</taxon>
        <taxon>Polypodiopsida</taxon>
        <taxon>Polypodiidae</taxon>
        <taxon>Polypodiales</taxon>
        <taxon>Pteridineae</taxon>
        <taxon>Pteridaceae</taxon>
        <taxon>Vittarioideae</taxon>
        <taxon>Adiantum</taxon>
    </lineage>
</organism>
<feature type="region of interest" description="Disordered" evidence="1">
    <location>
        <begin position="32"/>
        <end position="114"/>
    </location>
</feature>
<evidence type="ECO:0000256" key="1">
    <source>
        <dbReference type="SAM" id="MobiDB-lite"/>
    </source>
</evidence>
<feature type="compositionally biased region" description="Basic residues" evidence="1">
    <location>
        <begin position="103"/>
        <end position="114"/>
    </location>
</feature>
<feature type="non-terminal residue" evidence="2">
    <location>
        <position position="1"/>
    </location>
</feature>
<name>A0A9D4ZSW5_ADICA</name>
<proteinExistence type="predicted"/>
<protein>
    <submittedName>
        <fullName evidence="2">Uncharacterized protein</fullName>
    </submittedName>
</protein>
<sequence>FAPVLQERERPIARSLLAHLTRERVGPVVTGLSIGRQGGRATDQEKSAGQRYKGGRSLQRRGKPRGGCSTRRGGGAVFWAASDGMRQEGSDGGPEHETVKGRGWPRSRGWRGAE</sequence>
<dbReference type="Proteomes" id="UP000886520">
    <property type="component" value="Chromosome 1"/>
</dbReference>
<reference evidence="2" key="1">
    <citation type="submission" date="2021-01" db="EMBL/GenBank/DDBJ databases">
        <title>Adiantum capillus-veneris genome.</title>
        <authorList>
            <person name="Fang Y."/>
            <person name="Liao Q."/>
        </authorList>
    </citation>
    <scope>NUCLEOTIDE SEQUENCE</scope>
    <source>
        <strain evidence="2">H3</strain>
        <tissue evidence="2">Leaf</tissue>
    </source>
</reference>
<evidence type="ECO:0000313" key="3">
    <source>
        <dbReference type="Proteomes" id="UP000886520"/>
    </source>
</evidence>
<keyword evidence="3" id="KW-1185">Reference proteome</keyword>
<feature type="compositionally biased region" description="Basic and acidic residues" evidence="1">
    <location>
        <begin position="85"/>
        <end position="100"/>
    </location>
</feature>
<gene>
    <name evidence="2" type="ORF">GOP47_0001095</name>
</gene>
<accession>A0A9D4ZSW5</accession>
<dbReference type="EMBL" id="JABFUD020000001">
    <property type="protein sequence ID" value="KAI5084926.1"/>
    <property type="molecule type" value="Genomic_DNA"/>
</dbReference>
<comment type="caution">
    <text evidence="2">The sequence shown here is derived from an EMBL/GenBank/DDBJ whole genome shotgun (WGS) entry which is preliminary data.</text>
</comment>
<dbReference type="AlphaFoldDB" id="A0A9D4ZSW5"/>